<dbReference type="GO" id="GO:0008781">
    <property type="term" value="F:N-acylneuraminate cytidylyltransferase activity"/>
    <property type="evidence" value="ECO:0007669"/>
    <property type="project" value="TreeGrafter"/>
</dbReference>
<dbReference type="InterPro" id="IPR029044">
    <property type="entry name" value="Nucleotide-diphossugar_trans"/>
</dbReference>
<dbReference type="PANTHER" id="PTHR21485">
    <property type="entry name" value="HAD SUPERFAMILY MEMBERS CMAS AND KDSC"/>
    <property type="match status" value="1"/>
</dbReference>
<evidence type="ECO:0000313" key="2">
    <source>
        <dbReference type="Proteomes" id="UP000184462"/>
    </source>
</evidence>
<evidence type="ECO:0000313" key="1">
    <source>
        <dbReference type="EMBL" id="SHE87985.1"/>
    </source>
</evidence>
<dbReference type="AlphaFoldDB" id="A0A1M4X3D7"/>
<keyword evidence="1" id="KW-0808">Transferase</keyword>
<accession>A0A1M4X3D7</accession>
<dbReference type="STRING" id="1155689.SAMN05444278_10786"/>
<sequence>MHHNHSNITDHASPKILAIIPARGGSKGVPRKNIKELGGKPLLAYTAEAALTSSLITKVILSTEDEEIMQVGKTLGLEVPFQRPDDLAKDQSGSLGVVQHAVQYFEKQGEFFDAVILLQVTSPFRERGFIDQALEKFITSKADALISVLPVPHEYNPHWVFETDQHHNLQIATGEKQIIKRRQDLPKAYFRDGSIYITKTEVIKQGSFFGEKLSFIESNPQKYVNIDTLDDWKKAEEMLKEI</sequence>
<dbReference type="Gene3D" id="3.90.550.10">
    <property type="entry name" value="Spore Coat Polysaccharide Biosynthesis Protein SpsA, Chain A"/>
    <property type="match status" value="1"/>
</dbReference>
<protein>
    <submittedName>
        <fullName evidence="1">N-acylneuraminate cytidylyltransferase</fullName>
    </submittedName>
</protein>
<proteinExistence type="predicted"/>
<dbReference type="RefSeq" id="WP_073193348.1">
    <property type="nucleotide sequence ID" value="NZ_FQTW01000007.1"/>
</dbReference>
<reference evidence="1 2" key="1">
    <citation type="submission" date="2016-11" db="EMBL/GenBank/DDBJ databases">
        <authorList>
            <person name="Jaros S."/>
            <person name="Januszkiewicz K."/>
            <person name="Wedrychowicz H."/>
        </authorList>
    </citation>
    <scope>NUCLEOTIDE SEQUENCE [LARGE SCALE GENOMIC DNA]</scope>
    <source>
        <strain evidence="1 2">DSM 25661</strain>
    </source>
</reference>
<dbReference type="OrthoDB" id="9805604at2"/>
<keyword evidence="1" id="KW-0548">Nucleotidyltransferase</keyword>
<dbReference type="EMBL" id="FQTW01000007">
    <property type="protein sequence ID" value="SHE87985.1"/>
    <property type="molecule type" value="Genomic_DNA"/>
</dbReference>
<dbReference type="InterPro" id="IPR003329">
    <property type="entry name" value="Cytidylyl_trans"/>
</dbReference>
<dbReference type="CDD" id="cd02513">
    <property type="entry name" value="CMP-NeuAc_Synthase"/>
    <property type="match status" value="1"/>
</dbReference>
<gene>
    <name evidence="1" type="ORF">SAMN05444278_10786</name>
</gene>
<name>A0A1M4X3D7_9FLAO</name>
<dbReference type="Pfam" id="PF02348">
    <property type="entry name" value="CTP_transf_3"/>
    <property type="match status" value="1"/>
</dbReference>
<organism evidence="1 2">
    <name type="scientific">Psychroflexus salarius</name>
    <dbReference type="NCBI Taxonomy" id="1155689"/>
    <lineage>
        <taxon>Bacteria</taxon>
        <taxon>Pseudomonadati</taxon>
        <taxon>Bacteroidota</taxon>
        <taxon>Flavobacteriia</taxon>
        <taxon>Flavobacteriales</taxon>
        <taxon>Flavobacteriaceae</taxon>
        <taxon>Psychroflexus</taxon>
    </lineage>
</organism>
<dbReference type="Proteomes" id="UP000184462">
    <property type="component" value="Unassembled WGS sequence"/>
</dbReference>
<dbReference type="SUPFAM" id="SSF53448">
    <property type="entry name" value="Nucleotide-diphospho-sugar transferases"/>
    <property type="match status" value="1"/>
</dbReference>
<dbReference type="InterPro" id="IPR050793">
    <property type="entry name" value="CMP-NeuNAc_synthase"/>
</dbReference>
<keyword evidence="2" id="KW-1185">Reference proteome</keyword>
<dbReference type="PANTHER" id="PTHR21485:SF3">
    <property type="entry name" value="N-ACYLNEURAMINATE CYTIDYLYLTRANSFERASE"/>
    <property type="match status" value="1"/>
</dbReference>